<dbReference type="RefSeq" id="WP_073854296.1">
    <property type="nucleotide sequence ID" value="NZ_BAAATC010000018.1"/>
</dbReference>
<dbReference type="Pfam" id="PF00501">
    <property type="entry name" value="AMP-binding"/>
    <property type="match status" value="1"/>
</dbReference>
<dbReference type="PANTHER" id="PTHR43201:SF5">
    <property type="entry name" value="MEDIUM-CHAIN ACYL-COA LIGASE ACSF2, MITOCHONDRIAL"/>
    <property type="match status" value="1"/>
</dbReference>
<dbReference type="OrthoDB" id="9803968at2"/>
<dbReference type="Gene3D" id="3.30.300.30">
    <property type="match status" value="1"/>
</dbReference>
<dbReference type="Proteomes" id="UP000220340">
    <property type="component" value="Unassembled WGS sequence"/>
</dbReference>
<organism evidence="5 6">
    <name type="scientific">Mycolicibacterium diernhoferi</name>
    <dbReference type="NCBI Taxonomy" id="1801"/>
    <lineage>
        <taxon>Bacteria</taxon>
        <taxon>Bacillati</taxon>
        <taxon>Actinomycetota</taxon>
        <taxon>Actinomycetes</taxon>
        <taxon>Mycobacteriales</taxon>
        <taxon>Mycobacteriaceae</taxon>
        <taxon>Mycolicibacterium</taxon>
    </lineage>
</organism>
<reference evidence="5 6" key="1">
    <citation type="submission" date="2017-10" db="EMBL/GenBank/DDBJ databases">
        <title>The new phylogeny of genus Mycobacterium.</title>
        <authorList>
            <person name="Tortoli E."/>
            <person name="Trovato A."/>
            <person name="Cirillo D.M."/>
        </authorList>
    </citation>
    <scope>NUCLEOTIDE SEQUENCE [LARGE SCALE GENOMIC DNA]</scope>
    <source>
        <strain evidence="5 6">IP141170001</strain>
    </source>
</reference>
<feature type="domain" description="AMP-binding enzyme C-terminal" evidence="4">
    <location>
        <begin position="431"/>
        <end position="511"/>
    </location>
</feature>
<keyword evidence="2" id="KW-0436">Ligase</keyword>
<dbReference type="Pfam" id="PF13193">
    <property type="entry name" value="AMP-binding_C"/>
    <property type="match status" value="1"/>
</dbReference>
<dbReference type="AlphaFoldDB" id="A0A1Q4HME4"/>
<dbReference type="InterPro" id="IPR042099">
    <property type="entry name" value="ANL_N_sf"/>
</dbReference>
<evidence type="ECO:0000256" key="1">
    <source>
        <dbReference type="ARBA" id="ARBA00006432"/>
    </source>
</evidence>
<sequence>MRNIPAELSKRYVEQGWWTSETLGQLLADGLQAAPDTGFHVHSAVRPFTGTFADVELRARRLAAGLRDRGVGPGDVVALQLPNWMEAAAAFWASAFLGAVTVPIVHFYGRKELGHIIATARPKVFISTAEFGRMTFQPDLCAEVPIVGLVGADERLCEEHGLSSFDELLADEPMTGTVATDPGGPALIAFTSGTTREPKGVIHSHQTLNCETRQLLANYPPGRGRQLTATPVGHFIGMLGAFLIPVLEGAPVDLCDVWDPGRVLELIERDGLSIGGGPPYFVTSLMDHPDFNDTHLAHFSTVGLGGSTVPAVVTRRLADLGLFVFRAYGSTEHPSITGSAPDAPEEKRLYTDGNVRPGVEIRLGPDGEIFSRGPDLCLGYTDDALTATSFDDEGWYRTGDIGVLDEDGYLTITDRTADLIIRGGENISALEVEEVLLSMPDILEAVVVAAPDARLGEHVAAVLRIRPGAALPTLDQVRAHFERAGVARQKWPEELLEVPAGQDFPRTASGKVQKFRVRQEVAATSAGAPRGIAASPK</sequence>
<proteinExistence type="inferred from homology"/>
<dbReference type="Gene3D" id="3.40.50.12780">
    <property type="entry name" value="N-terminal domain of ligase-like"/>
    <property type="match status" value="1"/>
</dbReference>
<dbReference type="InterPro" id="IPR000873">
    <property type="entry name" value="AMP-dep_synth/lig_dom"/>
</dbReference>
<dbReference type="InterPro" id="IPR045851">
    <property type="entry name" value="AMP-bd_C_sf"/>
</dbReference>
<dbReference type="InterPro" id="IPR025110">
    <property type="entry name" value="AMP-bd_C"/>
</dbReference>
<evidence type="ECO:0000256" key="2">
    <source>
        <dbReference type="ARBA" id="ARBA00022598"/>
    </source>
</evidence>
<name>A0A1Q4HME4_9MYCO</name>
<keyword evidence="6" id="KW-1185">Reference proteome</keyword>
<dbReference type="EMBL" id="PDCR01000019">
    <property type="protein sequence ID" value="PEG53611.1"/>
    <property type="molecule type" value="Genomic_DNA"/>
</dbReference>
<comment type="similarity">
    <text evidence="1">Belongs to the ATP-dependent AMP-binding enzyme family.</text>
</comment>
<dbReference type="GO" id="GO:0031956">
    <property type="term" value="F:medium-chain fatty acid-CoA ligase activity"/>
    <property type="evidence" value="ECO:0007669"/>
    <property type="project" value="TreeGrafter"/>
</dbReference>
<gene>
    <name evidence="5" type="ORF">CRI78_15430</name>
</gene>
<comment type="caution">
    <text evidence="5">The sequence shown here is derived from an EMBL/GenBank/DDBJ whole genome shotgun (WGS) entry which is preliminary data.</text>
</comment>
<dbReference type="GO" id="GO:0006631">
    <property type="term" value="P:fatty acid metabolic process"/>
    <property type="evidence" value="ECO:0007669"/>
    <property type="project" value="TreeGrafter"/>
</dbReference>
<protein>
    <submittedName>
        <fullName evidence="5">AMP-dependent synthetase</fullName>
    </submittedName>
</protein>
<dbReference type="STRING" id="1801.BRW64_00745"/>
<evidence type="ECO:0000313" key="6">
    <source>
        <dbReference type="Proteomes" id="UP000220340"/>
    </source>
</evidence>
<evidence type="ECO:0000259" key="3">
    <source>
        <dbReference type="Pfam" id="PF00501"/>
    </source>
</evidence>
<dbReference type="SUPFAM" id="SSF56801">
    <property type="entry name" value="Acetyl-CoA synthetase-like"/>
    <property type="match status" value="1"/>
</dbReference>
<accession>A0A1Q4HME4</accession>
<evidence type="ECO:0000259" key="4">
    <source>
        <dbReference type="Pfam" id="PF13193"/>
    </source>
</evidence>
<feature type="domain" description="AMP-dependent synthetase/ligase" evidence="3">
    <location>
        <begin position="49"/>
        <end position="380"/>
    </location>
</feature>
<evidence type="ECO:0000313" key="5">
    <source>
        <dbReference type="EMBL" id="PEG53611.1"/>
    </source>
</evidence>
<dbReference type="PANTHER" id="PTHR43201">
    <property type="entry name" value="ACYL-COA SYNTHETASE"/>
    <property type="match status" value="1"/>
</dbReference>